<dbReference type="PANTHER" id="PTHR37524">
    <property type="entry name" value="RIBOSOMAL RNA LARGE SUBUNIT METHYLTRANSFERASE M"/>
    <property type="match status" value="1"/>
</dbReference>
<keyword evidence="5 6" id="KW-0949">S-adenosyl-L-methionine</keyword>
<organism evidence="12 13">
    <name type="scientific">Bibersteinia trehalosi Y31</name>
    <dbReference type="NCBI Taxonomy" id="1261658"/>
    <lineage>
        <taxon>Bacteria</taxon>
        <taxon>Pseudomonadati</taxon>
        <taxon>Pseudomonadota</taxon>
        <taxon>Gammaproteobacteria</taxon>
        <taxon>Pasteurellales</taxon>
        <taxon>Pasteurellaceae</taxon>
        <taxon>Bibersteinia</taxon>
    </lineage>
</organism>
<sequence length="359" mass="40857">MFNKLALYCRAGFEKEVAGEITERAAELGIFGFANVKADSGYVIFECYQQGEADRLARELKLVSLIFVRQMMVVSDLLQNLAENDRISPILAKYAELNPKNSTEIVIDTPDTNESKALSVFCRKFTVPLRAALKKQGWLQAKANAKNTITLHIMFVGSGKCFVGYGYNENRSSNPMGIMRLKFPNDAPSRSTLKLEEAILTFVPKAEESKRFTEQMIGVDLGACPGGWTYQLVKRGLFVYAVDHGKMAASLHDTGRIEHCPEDGFKFQPPKRKKIDWLVCDMVEQPMKVAKLMAKWLISGWCRETIFNLKLPMKKRYQEVKLCLDFLADTLDKQGLNFRIQAKHLYHDREEITVHIQLK</sequence>
<dbReference type="EC" id="2.1.1.186" evidence="6"/>
<dbReference type="GO" id="GO:0006364">
    <property type="term" value="P:rRNA processing"/>
    <property type="evidence" value="ECO:0007669"/>
    <property type="project" value="UniProtKB-UniRule"/>
</dbReference>
<dbReference type="PIRSF" id="PIRSF028774">
    <property type="entry name" value="UCP028774"/>
    <property type="match status" value="1"/>
</dbReference>
<name>A0A179CYW6_BIBTR</name>
<dbReference type="Pfam" id="PF01728">
    <property type="entry name" value="FtsJ"/>
    <property type="match status" value="1"/>
</dbReference>
<dbReference type="InterPro" id="IPR029063">
    <property type="entry name" value="SAM-dependent_MTases_sf"/>
</dbReference>
<feature type="binding site" evidence="6 8">
    <location>
        <position position="263"/>
    </location>
    <ligand>
        <name>S-adenosyl-L-methionine</name>
        <dbReference type="ChEBI" id="CHEBI:59789"/>
    </ligand>
</feature>
<evidence type="ECO:0000256" key="2">
    <source>
        <dbReference type="ARBA" id="ARBA00022552"/>
    </source>
</evidence>
<dbReference type="GO" id="GO:0008757">
    <property type="term" value="F:S-adenosylmethionine-dependent methyltransferase activity"/>
    <property type="evidence" value="ECO:0007669"/>
    <property type="project" value="UniProtKB-UniRule"/>
</dbReference>
<dbReference type="PATRIC" id="fig|1261658.3.peg.2183"/>
<feature type="active site" description="Proton acceptor" evidence="6 7">
    <location>
        <position position="310"/>
    </location>
</feature>
<feature type="domain" description="RlmM ferredoxin-like" evidence="10">
    <location>
        <begin position="4"/>
        <end position="72"/>
    </location>
</feature>
<dbReference type="Gene3D" id="3.40.50.150">
    <property type="entry name" value="Vaccinia Virus protein VP39"/>
    <property type="match status" value="1"/>
</dbReference>
<comment type="catalytic activity">
    <reaction evidence="6">
        <text>cytidine(2498) in 23S rRNA + S-adenosyl-L-methionine = 2'-O-methylcytidine(2498) in 23S rRNA + S-adenosyl-L-homocysteine + H(+)</text>
        <dbReference type="Rhea" id="RHEA:42788"/>
        <dbReference type="Rhea" id="RHEA-COMP:10244"/>
        <dbReference type="Rhea" id="RHEA-COMP:10245"/>
        <dbReference type="ChEBI" id="CHEBI:15378"/>
        <dbReference type="ChEBI" id="CHEBI:57856"/>
        <dbReference type="ChEBI" id="CHEBI:59789"/>
        <dbReference type="ChEBI" id="CHEBI:74495"/>
        <dbReference type="ChEBI" id="CHEBI:82748"/>
        <dbReference type="EC" id="2.1.1.186"/>
    </reaction>
</comment>
<dbReference type="Gene3D" id="3.30.70.2810">
    <property type="match status" value="1"/>
</dbReference>
<keyword evidence="1 6" id="KW-0963">Cytoplasm</keyword>
<feature type="binding site" evidence="6 8">
    <location>
        <position position="243"/>
    </location>
    <ligand>
        <name>S-adenosyl-L-methionine</name>
        <dbReference type="ChEBI" id="CHEBI:59789"/>
    </ligand>
</feature>
<dbReference type="AlphaFoldDB" id="A0A179CYW6"/>
<evidence type="ECO:0000256" key="8">
    <source>
        <dbReference type="PIRSR" id="PIRSR028774-2"/>
    </source>
</evidence>
<evidence type="ECO:0000313" key="12">
    <source>
        <dbReference type="EMBL" id="OAQ14820.1"/>
    </source>
</evidence>
<dbReference type="InterPro" id="IPR040739">
    <property type="entry name" value="RlmM_FDX"/>
</dbReference>
<evidence type="ECO:0000256" key="7">
    <source>
        <dbReference type="PIRSR" id="PIRSR028774-1"/>
    </source>
</evidence>
<dbReference type="InterPro" id="IPR011224">
    <property type="entry name" value="rRNA_MeTrfase_M"/>
</dbReference>
<dbReference type="HAMAP" id="MF_01551">
    <property type="entry name" value="23SrRNA_methyltr_M"/>
    <property type="match status" value="1"/>
</dbReference>
<comment type="subcellular location">
    <subcellularLocation>
        <location evidence="6">Cytoplasm</location>
    </subcellularLocation>
</comment>
<proteinExistence type="inferred from homology"/>
<evidence type="ECO:0000256" key="6">
    <source>
        <dbReference type="HAMAP-Rule" id="MF_01551"/>
    </source>
</evidence>
<reference evidence="12 13" key="1">
    <citation type="submission" date="2014-01" db="EMBL/GenBank/DDBJ databases">
        <authorList>
            <person name="Zuccon D."/>
        </authorList>
    </citation>
    <scope>NUCLEOTIDE SEQUENCE [LARGE SCALE GENOMIC DNA]</scope>
    <source>
        <strain evidence="12 13">Y31</strain>
    </source>
</reference>
<dbReference type="InterPro" id="IPR048646">
    <property type="entry name" value="RlmM_THUMP-like"/>
</dbReference>
<evidence type="ECO:0000256" key="3">
    <source>
        <dbReference type="ARBA" id="ARBA00022603"/>
    </source>
</evidence>
<feature type="binding site" evidence="6 8">
    <location>
        <begin position="224"/>
        <end position="227"/>
    </location>
    <ligand>
        <name>S-adenosyl-L-methionine</name>
        <dbReference type="ChEBI" id="CHEBI:59789"/>
    </ligand>
</feature>
<protein>
    <recommendedName>
        <fullName evidence="6">Ribosomal RNA large subunit methyltransferase M</fullName>
        <ecNumber evidence="6">2.1.1.186</ecNumber>
    </recommendedName>
    <alternativeName>
        <fullName evidence="6">23S rRNA (cytidine2498-2'-O)-methyltransferase</fullName>
    </alternativeName>
    <alternativeName>
        <fullName evidence="6">23S rRNA 2'-O-ribose methyltransferase RlmM</fullName>
    </alternativeName>
</protein>
<dbReference type="NCBIfam" id="NF008734">
    <property type="entry name" value="PRK11760.1"/>
    <property type="match status" value="1"/>
</dbReference>
<evidence type="ECO:0000256" key="1">
    <source>
        <dbReference type="ARBA" id="ARBA00022490"/>
    </source>
</evidence>
<accession>A0A179CYW6</accession>
<dbReference type="Pfam" id="PF18125">
    <property type="entry name" value="RlmM_FDX"/>
    <property type="match status" value="1"/>
</dbReference>
<dbReference type="InterPro" id="IPR002877">
    <property type="entry name" value="RNA_MeTrfase_FtsJ_dom"/>
</dbReference>
<evidence type="ECO:0000256" key="5">
    <source>
        <dbReference type="ARBA" id="ARBA00022691"/>
    </source>
</evidence>
<evidence type="ECO:0000256" key="4">
    <source>
        <dbReference type="ARBA" id="ARBA00022679"/>
    </source>
</evidence>
<dbReference type="Gene3D" id="3.30.2300.20">
    <property type="match status" value="1"/>
</dbReference>
<dbReference type="PANTHER" id="PTHR37524:SF2">
    <property type="entry name" value="RIBOSOMAL RNA METHYLTRANSFERASE FTSJ DOMAIN-CONTAINING PROTEIN"/>
    <property type="match status" value="1"/>
</dbReference>
<comment type="similarity">
    <text evidence="6">Belongs to the class I-like SAM-binding methyltransferase superfamily. RNA methyltransferase RlmE family. RlmM subfamily.</text>
</comment>
<feature type="domain" description="Ribosomal RNA methyltransferase FtsJ" evidence="9">
    <location>
        <begin position="189"/>
        <end position="284"/>
    </location>
</feature>
<dbReference type="Pfam" id="PF21239">
    <property type="entry name" value="RLMM_N"/>
    <property type="match status" value="1"/>
</dbReference>
<dbReference type="RefSeq" id="WP_064319022.1">
    <property type="nucleotide sequence ID" value="NZ_JACI01000002.1"/>
</dbReference>
<comment type="function">
    <text evidence="6">Catalyzes the 2'-O-methylation at nucleotide C2498 in 23S rRNA.</text>
</comment>
<evidence type="ECO:0000259" key="10">
    <source>
        <dbReference type="Pfam" id="PF18125"/>
    </source>
</evidence>
<evidence type="ECO:0000313" key="13">
    <source>
        <dbReference type="Proteomes" id="UP000078358"/>
    </source>
</evidence>
<dbReference type="GO" id="GO:0005737">
    <property type="term" value="C:cytoplasm"/>
    <property type="evidence" value="ECO:0007669"/>
    <property type="project" value="UniProtKB-SubCell"/>
</dbReference>
<feature type="binding site" evidence="6 8">
    <location>
        <position position="281"/>
    </location>
    <ligand>
        <name>S-adenosyl-L-methionine</name>
        <dbReference type="ChEBI" id="CHEBI:59789"/>
    </ligand>
</feature>
<feature type="binding site" evidence="6 8">
    <location>
        <position position="191"/>
    </location>
    <ligand>
        <name>S-adenosyl-L-methionine</name>
        <dbReference type="ChEBI" id="CHEBI:59789"/>
    </ligand>
</feature>
<comment type="caution">
    <text evidence="12">The sequence shown here is derived from an EMBL/GenBank/DDBJ whole genome shotgun (WGS) entry which is preliminary data.</text>
</comment>
<dbReference type="GO" id="GO:0032259">
    <property type="term" value="P:methylation"/>
    <property type="evidence" value="ECO:0007669"/>
    <property type="project" value="UniProtKB-KW"/>
</dbReference>
<keyword evidence="4 6" id="KW-0808">Transferase</keyword>
<keyword evidence="2 6" id="KW-0698">rRNA processing</keyword>
<evidence type="ECO:0000259" key="9">
    <source>
        <dbReference type="Pfam" id="PF01728"/>
    </source>
</evidence>
<dbReference type="SUPFAM" id="SSF53335">
    <property type="entry name" value="S-adenosyl-L-methionine-dependent methyltransferases"/>
    <property type="match status" value="1"/>
</dbReference>
<feature type="domain" description="Ribosomal RNA large subunit methyltransferase M THUMP-like" evidence="11">
    <location>
        <begin position="85"/>
        <end position="167"/>
    </location>
</feature>
<dbReference type="EMBL" id="JACI01000002">
    <property type="protein sequence ID" value="OAQ14820.1"/>
    <property type="molecule type" value="Genomic_DNA"/>
</dbReference>
<evidence type="ECO:0000259" key="11">
    <source>
        <dbReference type="Pfam" id="PF21239"/>
    </source>
</evidence>
<keyword evidence="3 6" id="KW-0489">Methyltransferase</keyword>
<comment type="subunit">
    <text evidence="6">Monomer.</text>
</comment>
<gene>
    <name evidence="6" type="primary">rlmM</name>
    <name evidence="12" type="ORF">F480_10910</name>
</gene>
<dbReference type="Proteomes" id="UP000078358">
    <property type="component" value="Unassembled WGS sequence"/>
</dbReference>